<evidence type="ECO:0000313" key="11">
    <source>
        <dbReference type="Proteomes" id="UP000758856"/>
    </source>
</evidence>
<reference evidence="10 11" key="2">
    <citation type="submission" date="2021-01" db="EMBL/GenBank/DDBJ databases">
        <title>Genomic Encyclopedia of Type Strains, Phase IV (KMG-IV): sequencing the most valuable type-strain genomes for metagenomic binning, comparative biology and taxonomic classification.</title>
        <authorList>
            <person name="Goeker M."/>
        </authorList>
    </citation>
    <scope>NUCLEOTIDE SEQUENCE [LARGE SCALE GENOMIC DNA]</scope>
    <source>
        <strain evidence="10 11">DSM 6130</strain>
    </source>
</reference>
<dbReference type="PANTHER" id="PTHR30472">
    <property type="entry name" value="FERRIC ENTEROBACTIN TRANSPORT SYSTEM PERMEASE PROTEIN"/>
    <property type="match status" value="1"/>
</dbReference>
<keyword evidence="4" id="KW-1003">Cell membrane</keyword>
<dbReference type="InterPro" id="IPR037294">
    <property type="entry name" value="ABC_BtuC-like"/>
</dbReference>
<evidence type="ECO:0000256" key="5">
    <source>
        <dbReference type="ARBA" id="ARBA00022692"/>
    </source>
</evidence>
<dbReference type="PROSITE" id="PS51257">
    <property type="entry name" value="PROKAR_LIPOPROTEIN"/>
    <property type="match status" value="1"/>
</dbReference>
<comment type="subcellular location">
    <subcellularLocation>
        <location evidence="1">Cell membrane</location>
        <topology evidence="1">Multi-pass membrane protein</topology>
    </subcellularLocation>
</comment>
<keyword evidence="3" id="KW-0813">Transport</keyword>
<evidence type="ECO:0000313" key="12">
    <source>
        <dbReference type="Proteomes" id="UP001143400"/>
    </source>
</evidence>
<dbReference type="InterPro" id="IPR000522">
    <property type="entry name" value="ABC_transptr_permease_BtuC"/>
</dbReference>
<feature type="transmembrane region" description="Helical" evidence="8">
    <location>
        <begin position="119"/>
        <end position="137"/>
    </location>
</feature>
<keyword evidence="5 8" id="KW-0812">Transmembrane</keyword>
<dbReference type="EMBL" id="BSFF01000009">
    <property type="protein sequence ID" value="GLK57360.1"/>
    <property type="molecule type" value="Genomic_DNA"/>
</dbReference>
<feature type="transmembrane region" description="Helical" evidence="8">
    <location>
        <begin position="390"/>
        <end position="410"/>
    </location>
</feature>
<feature type="transmembrane region" description="Helical" evidence="8">
    <location>
        <begin position="52"/>
        <end position="78"/>
    </location>
</feature>
<organism evidence="9 12">
    <name type="scientific">Methylopila capsulata</name>
    <dbReference type="NCBI Taxonomy" id="61654"/>
    <lineage>
        <taxon>Bacteria</taxon>
        <taxon>Pseudomonadati</taxon>
        <taxon>Pseudomonadota</taxon>
        <taxon>Alphaproteobacteria</taxon>
        <taxon>Hyphomicrobiales</taxon>
        <taxon>Methylopilaceae</taxon>
        <taxon>Methylopila</taxon>
    </lineage>
</organism>
<reference evidence="9" key="3">
    <citation type="submission" date="2023-01" db="EMBL/GenBank/DDBJ databases">
        <authorList>
            <person name="Sun Q."/>
            <person name="Evtushenko L."/>
        </authorList>
    </citation>
    <scope>NUCLEOTIDE SEQUENCE</scope>
    <source>
        <strain evidence="9">VKM B-1606</strain>
    </source>
</reference>
<feature type="transmembrane region" description="Helical" evidence="8">
    <location>
        <begin position="246"/>
        <end position="264"/>
    </location>
</feature>
<protein>
    <submittedName>
        <fullName evidence="9">Fe3+-hydroxamate ABC transporter permease FhuB</fullName>
    </submittedName>
    <submittedName>
        <fullName evidence="10">Iron complex transport system permease protein</fullName>
    </submittedName>
</protein>
<evidence type="ECO:0000313" key="9">
    <source>
        <dbReference type="EMBL" id="GLK57360.1"/>
    </source>
</evidence>
<evidence type="ECO:0000256" key="4">
    <source>
        <dbReference type="ARBA" id="ARBA00022475"/>
    </source>
</evidence>
<feature type="transmembrane region" description="Helical" evidence="8">
    <location>
        <begin position="300"/>
        <end position="324"/>
    </location>
</feature>
<dbReference type="GO" id="GO:0022857">
    <property type="term" value="F:transmembrane transporter activity"/>
    <property type="evidence" value="ECO:0007669"/>
    <property type="project" value="InterPro"/>
</dbReference>
<feature type="transmembrane region" description="Helical" evidence="8">
    <location>
        <begin position="561"/>
        <end position="585"/>
    </location>
</feature>
<name>A0A9W6IY89_9HYPH</name>
<dbReference type="PANTHER" id="PTHR30472:SF37">
    <property type="entry name" value="FE(3+) DICITRATE TRANSPORT SYSTEM PERMEASE PROTEIN FECD-RELATED"/>
    <property type="match status" value="1"/>
</dbReference>
<evidence type="ECO:0000256" key="1">
    <source>
        <dbReference type="ARBA" id="ARBA00004651"/>
    </source>
</evidence>
<evidence type="ECO:0000256" key="8">
    <source>
        <dbReference type="SAM" id="Phobius"/>
    </source>
</evidence>
<evidence type="ECO:0000313" key="10">
    <source>
        <dbReference type="EMBL" id="MBM7853427.1"/>
    </source>
</evidence>
<feature type="transmembrane region" description="Helical" evidence="8">
    <location>
        <begin position="90"/>
        <end position="113"/>
    </location>
</feature>
<dbReference type="EMBL" id="JAFBCY010000005">
    <property type="protein sequence ID" value="MBM7853427.1"/>
    <property type="molecule type" value="Genomic_DNA"/>
</dbReference>
<dbReference type="GO" id="GO:0033214">
    <property type="term" value="P:siderophore-iron import into cell"/>
    <property type="evidence" value="ECO:0007669"/>
    <property type="project" value="TreeGrafter"/>
</dbReference>
<sequence length="656" mass="65693">MHDGFRPALAAALALLALGCLALGLGLAARLPAADWPQALFAPDASSLPQLLVHYSLAPRATLALLVGAGLGLAGAALQQALRNPLASPSTLGVSAGAQLALSVATLFAPALVGAARELVALTGGAAAAALVFLLSWRARFTPLTVILSGMVITMFAGAAAAGLTLFNEHALMGVYVWGSGALNQQDWSLVGPLAWRAGLAALAIALLARPLQLLELDEPAKSLGLSVTRLRLICLGVAVALSASLVSAVGVIGFIGLAAPALARGLGVRRLKHRLVWSAVLGAGVLFATDAWLQTLESWTAINIPTGAATALIGAPVLLLLAPRLKRTPSPEAASAPAPRGERAGLVLAALAVSLPLLALVALGLGRTPDGGFSFASGPELGALLPWRWPRALAAVAAGAMLATSGLLLQRLTRNPIASPEVLGVSSGAALGLVLALMFAASPTYAVQIGAAALGAGLTAGVLLAFGAKARAPEQLLIGGVALGAMVAAVLAMLMATGDPRMLLIANWMAGSTYDVEPGTALAVTAMGAALLALSGLVLRWLTLAPLGSATMRAVGVRPAGASFGILALASALAAGATIAVGPLSFAGLIAPHLAARLGLGRPAAQLVATALIGALVMLGADWLGRVIYPPFQVPAGLIGMLAAGPLLMWLLQRR</sequence>
<feature type="transmembrane region" description="Helical" evidence="8">
    <location>
        <begin position="422"/>
        <end position="440"/>
    </location>
</feature>
<comment type="similarity">
    <text evidence="2">Belongs to the binding-protein-dependent transport system permease family. FecCD subfamily.</text>
</comment>
<gene>
    <name evidence="9" type="ORF">GCM10008170_33800</name>
    <name evidence="10" type="ORF">JOD31_003688</name>
</gene>
<dbReference type="SUPFAM" id="SSF81345">
    <property type="entry name" value="ABC transporter involved in vitamin B12 uptake, BtuC"/>
    <property type="match status" value="2"/>
</dbReference>
<accession>A0A9W6IY89</accession>
<keyword evidence="6 8" id="KW-1133">Transmembrane helix</keyword>
<keyword evidence="7 8" id="KW-0472">Membrane</keyword>
<comment type="caution">
    <text evidence="9">The sequence shown here is derived from an EMBL/GenBank/DDBJ whole genome shotgun (WGS) entry which is preliminary data.</text>
</comment>
<dbReference type="Gene3D" id="1.10.3470.10">
    <property type="entry name" value="ABC transporter involved in vitamin B12 uptake, BtuC"/>
    <property type="match status" value="2"/>
</dbReference>
<proteinExistence type="inferred from homology"/>
<feature type="transmembrane region" description="Helical" evidence="8">
    <location>
        <begin position="345"/>
        <end position="366"/>
    </location>
</feature>
<dbReference type="AlphaFoldDB" id="A0A9W6IY89"/>
<evidence type="ECO:0000256" key="2">
    <source>
        <dbReference type="ARBA" id="ARBA00007935"/>
    </source>
</evidence>
<dbReference type="Pfam" id="PF01032">
    <property type="entry name" value="FecCD"/>
    <property type="match status" value="2"/>
</dbReference>
<feature type="transmembrane region" description="Helical" evidence="8">
    <location>
        <begin position="633"/>
        <end position="653"/>
    </location>
</feature>
<dbReference type="Proteomes" id="UP001143400">
    <property type="component" value="Unassembled WGS sequence"/>
</dbReference>
<keyword evidence="11" id="KW-1185">Reference proteome</keyword>
<feature type="transmembrane region" description="Helical" evidence="8">
    <location>
        <begin position="519"/>
        <end position="540"/>
    </location>
</feature>
<feature type="transmembrane region" description="Helical" evidence="8">
    <location>
        <begin position="605"/>
        <end position="626"/>
    </location>
</feature>
<feature type="transmembrane region" description="Helical" evidence="8">
    <location>
        <begin position="276"/>
        <end position="294"/>
    </location>
</feature>
<evidence type="ECO:0000256" key="7">
    <source>
        <dbReference type="ARBA" id="ARBA00023136"/>
    </source>
</evidence>
<dbReference type="CDD" id="cd06550">
    <property type="entry name" value="TM_ABC_iron-siderophores_like"/>
    <property type="match status" value="2"/>
</dbReference>
<feature type="transmembrane region" description="Helical" evidence="8">
    <location>
        <begin position="144"/>
        <end position="168"/>
    </location>
</feature>
<evidence type="ECO:0000256" key="3">
    <source>
        <dbReference type="ARBA" id="ARBA00022448"/>
    </source>
</evidence>
<evidence type="ECO:0000256" key="6">
    <source>
        <dbReference type="ARBA" id="ARBA00022989"/>
    </source>
</evidence>
<reference evidence="9" key="1">
    <citation type="journal article" date="2014" name="Int. J. Syst. Evol. Microbiol.">
        <title>Complete genome sequence of Corynebacterium casei LMG S-19264T (=DSM 44701T), isolated from a smear-ripened cheese.</title>
        <authorList>
            <consortium name="US DOE Joint Genome Institute (JGI-PGF)"/>
            <person name="Walter F."/>
            <person name="Albersmeier A."/>
            <person name="Kalinowski J."/>
            <person name="Ruckert C."/>
        </authorList>
    </citation>
    <scope>NUCLEOTIDE SEQUENCE</scope>
    <source>
        <strain evidence="9">VKM B-1606</strain>
    </source>
</reference>
<feature type="transmembrane region" description="Helical" evidence="8">
    <location>
        <begin position="446"/>
        <end position="465"/>
    </location>
</feature>
<feature type="transmembrane region" description="Helical" evidence="8">
    <location>
        <begin position="477"/>
        <end position="499"/>
    </location>
</feature>
<dbReference type="NCBIfam" id="NF007866">
    <property type="entry name" value="PRK10577.1-2"/>
    <property type="match status" value="1"/>
</dbReference>
<dbReference type="RefSeq" id="WP_204951884.1">
    <property type="nucleotide sequence ID" value="NZ_BSFF01000009.1"/>
</dbReference>
<dbReference type="Proteomes" id="UP000758856">
    <property type="component" value="Unassembled WGS sequence"/>
</dbReference>
<dbReference type="GO" id="GO:0005886">
    <property type="term" value="C:plasma membrane"/>
    <property type="evidence" value="ECO:0007669"/>
    <property type="project" value="UniProtKB-SubCell"/>
</dbReference>